<feature type="domain" description="Hexokinase N-terminal" evidence="12">
    <location>
        <begin position="8"/>
        <end position="217"/>
    </location>
</feature>
<gene>
    <name evidence="14" type="ORF">BFJ72_g5460</name>
</gene>
<comment type="similarity">
    <text evidence="3 11">Belongs to the hexokinase family.</text>
</comment>
<dbReference type="Pfam" id="PF03727">
    <property type="entry name" value="Hexokinase_2"/>
    <property type="match status" value="1"/>
</dbReference>
<keyword evidence="4 11" id="KW-0808">Transferase</keyword>
<dbReference type="PROSITE" id="PS51748">
    <property type="entry name" value="HEXOKINASE_2"/>
    <property type="match status" value="1"/>
</dbReference>
<organism evidence="14 15">
    <name type="scientific">Gibberella intermedia</name>
    <name type="common">Bulb rot disease fungus</name>
    <name type="synonym">Fusarium proliferatum</name>
    <dbReference type="NCBI Taxonomy" id="948311"/>
    <lineage>
        <taxon>Eukaryota</taxon>
        <taxon>Fungi</taxon>
        <taxon>Dikarya</taxon>
        <taxon>Ascomycota</taxon>
        <taxon>Pezizomycotina</taxon>
        <taxon>Sordariomycetes</taxon>
        <taxon>Hypocreomycetidae</taxon>
        <taxon>Hypocreales</taxon>
        <taxon>Nectriaceae</taxon>
        <taxon>Fusarium</taxon>
        <taxon>Fusarium fujikuroi species complex</taxon>
    </lineage>
</organism>
<evidence type="ECO:0000256" key="3">
    <source>
        <dbReference type="ARBA" id="ARBA00009225"/>
    </source>
</evidence>
<protein>
    <recommendedName>
        <fullName evidence="11">Phosphotransferase</fullName>
        <ecNumber evidence="11">2.7.1.-</ecNumber>
    </recommendedName>
</protein>
<comment type="caution">
    <text evidence="14">The sequence shown here is derived from an EMBL/GenBank/DDBJ whole genome shotgun (WGS) entry which is preliminary data.</text>
</comment>
<dbReference type="GO" id="GO:0005829">
    <property type="term" value="C:cytosol"/>
    <property type="evidence" value="ECO:0007669"/>
    <property type="project" value="TreeGrafter"/>
</dbReference>
<evidence type="ECO:0000256" key="9">
    <source>
        <dbReference type="ARBA" id="ARBA00044613"/>
    </source>
</evidence>
<evidence type="ECO:0000313" key="14">
    <source>
        <dbReference type="EMBL" id="RKL41568.1"/>
    </source>
</evidence>
<dbReference type="GO" id="GO:0005739">
    <property type="term" value="C:mitochondrion"/>
    <property type="evidence" value="ECO:0007669"/>
    <property type="project" value="TreeGrafter"/>
</dbReference>
<keyword evidence="7 11" id="KW-0067">ATP-binding</keyword>
<dbReference type="GO" id="GO:0005524">
    <property type="term" value="F:ATP binding"/>
    <property type="evidence" value="ECO:0007669"/>
    <property type="project" value="UniProtKB-UniRule"/>
</dbReference>
<dbReference type="GO" id="GO:0006096">
    <property type="term" value="P:glycolytic process"/>
    <property type="evidence" value="ECO:0007669"/>
    <property type="project" value="UniProtKB-UniPathway"/>
</dbReference>
<dbReference type="Gene3D" id="3.40.367.20">
    <property type="match status" value="1"/>
</dbReference>
<keyword evidence="6 11" id="KW-0418">Kinase</keyword>
<dbReference type="Pfam" id="PF00349">
    <property type="entry name" value="Hexokinase_1"/>
    <property type="match status" value="1"/>
</dbReference>
<reference evidence="14 15" key="1">
    <citation type="journal article" date="2018" name="Sci. Rep.">
        <title>Characterisation of pathogen-specific regions and novel effector candidates in Fusarium oxysporum f. sp. cepae.</title>
        <authorList>
            <person name="Armitage A.D."/>
            <person name="Taylor A."/>
            <person name="Sobczyk M.K."/>
            <person name="Baxter L."/>
            <person name="Greenfield B.P."/>
            <person name="Bates H.J."/>
            <person name="Wilson F."/>
            <person name="Jackson A.C."/>
            <person name="Ott S."/>
            <person name="Harrison R.J."/>
            <person name="Clarkson J.P."/>
        </authorList>
    </citation>
    <scope>NUCLEOTIDE SEQUENCE [LARGE SCALE GENOMIC DNA]</scope>
    <source>
        <strain evidence="14 15">Fp_A8</strain>
    </source>
</reference>
<dbReference type="GO" id="GO:0006006">
    <property type="term" value="P:glucose metabolic process"/>
    <property type="evidence" value="ECO:0007669"/>
    <property type="project" value="TreeGrafter"/>
</dbReference>
<dbReference type="PANTHER" id="PTHR19443:SF16">
    <property type="entry name" value="HEXOKINASE TYPE 1-RELATED"/>
    <property type="match status" value="1"/>
</dbReference>
<evidence type="ECO:0000256" key="1">
    <source>
        <dbReference type="ARBA" id="ARBA00004888"/>
    </source>
</evidence>
<dbReference type="Gene3D" id="1.10.287.1250">
    <property type="match status" value="1"/>
</dbReference>
<proteinExistence type="inferred from homology"/>
<evidence type="ECO:0000256" key="11">
    <source>
        <dbReference type="RuleBase" id="RU362007"/>
    </source>
</evidence>
<dbReference type="GO" id="GO:0004340">
    <property type="term" value="F:glucokinase activity"/>
    <property type="evidence" value="ECO:0007669"/>
    <property type="project" value="TreeGrafter"/>
</dbReference>
<accession>A0A420TJ63</accession>
<dbReference type="EMBL" id="MRDB01000015">
    <property type="protein sequence ID" value="RKL41568.1"/>
    <property type="molecule type" value="Genomic_DNA"/>
</dbReference>
<evidence type="ECO:0000256" key="6">
    <source>
        <dbReference type="ARBA" id="ARBA00022777"/>
    </source>
</evidence>
<evidence type="ECO:0000256" key="5">
    <source>
        <dbReference type="ARBA" id="ARBA00022741"/>
    </source>
</evidence>
<evidence type="ECO:0000313" key="15">
    <source>
        <dbReference type="Proteomes" id="UP000283569"/>
    </source>
</evidence>
<evidence type="ECO:0000256" key="8">
    <source>
        <dbReference type="ARBA" id="ARBA00023152"/>
    </source>
</evidence>
<dbReference type="InterPro" id="IPR022672">
    <property type="entry name" value="Hexokinase_N"/>
</dbReference>
<comment type="pathway">
    <text evidence="1">Carbohydrate degradation; glycolysis; D-glyceraldehyde 3-phosphate and glycerone phosphate from D-glucose: step 1/4.</text>
</comment>
<dbReference type="GO" id="GO:0008865">
    <property type="term" value="F:fructokinase activity"/>
    <property type="evidence" value="ECO:0007669"/>
    <property type="project" value="TreeGrafter"/>
</dbReference>
<evidence type="ECO:0000256" key="2">
    <source>
        <dbReference type="ARBA" id="ARBA00005028"/>
    </source>
</evidence>
<dbReference type="GO" id="GO:0006013">
    <property type="term" value="P:mannose metabolic process"/>
    <property type="evidence" value="ECO:0007669"/>
    <property type="project" value="TreeGrafter"/>
</dbReference>
<dbReference type="InterPro" id="IPR043129">
    <property type="entry name" value="ATPase_NBD"/>
</dbReference>
<dbReference type="Proteomes" id="UP000283569">
    <property type="component" value="Unassembled WGS sequence"/>
</dbReference>
<evidence type="ECO:0000259" key="13">
    <source>
        <dbReference type="Pfam" id="PF03727"/>
    </source>
</evidence>
<dbReference type="EC" id="2.7.1.-" evidence="11"/>
<dbReference type="InterPro" id="IPR022673">
    <property type="entry name" value="Hexokinase_C"/>
</dbReference>
<dbReference type="AlphaFoldDB" id="A0A420TJ63"/>
<evidence type="ECO:0000256" key="4">
    <source>
        <dbReference type="ARBA" id="ARBA00022679"/>
    </source>
</evidence>
<keyword evidence="5 11" id="KW-0547">Nucleotide-binding</keyword>
<dbReference type="PRINTS" id="PR00475">
    <property type="entry name" value="HEXOKINASE"/>
</dbReference>
<dbReference type="InterPro" id="IPR001312">
    <property type="entry name" value="Hexokinase"/>
</dbReference>
<dbReference type="GO" id="GO:0005536">
    <property type="term" value="F:D-glucose binding"/>
    <property type="evidence" value="ECO:0007669"/>
    <property type="project" value="InterPro"/>
</dbReference>
<dbReference type="GO" id="GO:0019158">
    <property type="term" value="F:mannokinase activity"/>
    <property type="evidence" value="ECO:0007669"/>
    <property type="project" value="TreeGrafter"/>
</dbReference>
<dbReference type="SUPFAM" id="SSF53067">
    <property type="entry name" value="Actin-like ATPase domain"/>
    <property type="match status" value="2"/>
</dbReference>
<dbReference type="Gene3D" id="3.30.420.40">
    <property type="match status" value="1"/>
</dbReference>
<feature type="domain" description="Hexokinase C-terminal" evidence="13">
    <location>
        <begin position="224"/>
        <end position="480"/>
    </location>
</feature>
<name>A0A420TJ63_GIBIN</name>
<dbReference type="PANTHER" id="PTHR19443">
    <property type="entry name" value="HEXOKINASE"/>
    <property type="match status" value="1"/>
</dbReference>
<evidence type="ECO:0000256" key="10">
    <source>
        <dbReference type="ARBA" id="ARBA00047905"/>
    </source>
</evidence>
<dbReference type="UniPathway" id="UPA00109">
    <property type="reaction ID" value="UER00180"/>
</dbReference>
<dbReference type="GO" id="GO:0001678">
    <property type="term" value="P:intracellular glucose homeostasis"/>
    <property type="evidence" value="ECO:0007669"/>
    <property type="project" value="InterPro"/>
</dbReference>
<comment type="catalytic activity">
    <reaction evidence="10">
        <text>D-fructose + ATP = D-fructose 6-phosphate + ADP + H(+)</text>
        <dbReference type="Rhea" id="RHEA:16125"/>
        <dbReference type="ChEBI" id="CHEBI:15378"/>
        <dbReference type="ChEBI" id="CHEBI:30616"/>
        <dbReference type="ChEBI" id="CHEBI:37721"/>
        <dbReference type="ChEBI" id="CHEBI:61527"/>
        <dbReference type="ChEBI" id="CHEBI:456216"/>
        <dbReference type="EC" id="2.7.1.1"/>
    </reaction>
    <physiologicalReaction direction="left-to-right" evidence="10">
        <dbReference type="Rhea" id="RHEA:16126"/>
    </physiologicalReaction>
</comment>
<comment type="catalytic activity">
    <reaction evidence="9">
        <text>a D-hexose + ATP = a D-hexose 6-phosphate + ADP + H(+)</text>
        <dbReference type="Rhea" id="RHEA:22740"/>
        <dbReference type="ChEBI" id="CHEBI:4194"/>
        <dbReference type="ChEBI" id="CHEBI:15378"/>
        <dbReference type="ChEBI" id="CHEBI:30616"/>
        <dbReference type="ChEBI" id="CHEBI:229467"/>
        <dbReference type="ChEBI" id="CHEBI:456216"/>
        <dbReference type="EC" id="2.7.1.1"/>
    </reaction>
    <physiologicalReaction direction="left-to-right" evidence="9">
        <dbReference type="Rhea" id="RHEA:22741"/>
    </physiologicalReaction>
</comment>
<keyword evidence="8 11" id="KW-0324">Glycolysis</keyword>
<evidence type="ECO:0000259" key="12">
    <source>
        <dbReference type="Pfam" id="PF00349"/>
    </source>
</evidence>
<evidence type="ECO:0000256" key="7">
    <source>
        <dbReference type="ARBA" id="ARBA00022840"/>
    </source>
</evidence>
<comment type="pathway">
    <text evidence="2">Carbohydrate metabolism; hexose metabolism.</text>
</comment>
<sequence>MASLQTYLQELEREFTVDTAKLKHITKHFIDELDKGLSVKGGSIPMNPTWVMQQPTGNETGKYLVLDLGGTNLRVFSVELPEEKSGFKVNQVTHKLPKELRTGPAERLWDFVAGHLEEFLKTADFEAGISTDLSFIFSFPTTQRTIDEGILQRWTKGFDVAECEGRDVAALLRQAIAKRVCIMRSWYDPNTDVRQKLPLKVRVVTNDTTATMMASAYINSETAIGCVFGTGCNGAYLERCQSIPKLDMEGLPAEALMAINCEWGAFDNEHVVLPLTSFDIAIDDASPRKGQQAFEKMVAGLYLGELFRLIMLDVKKKDETFWEGQSLEKMQEPYFMDSSFLSAIEEYVNNLPFIDFLTNHGSRDTSTDFKTSHDLSVAKLGVSPNLKELEFMRSVATLITTRAARLSSTGVAAICLKRNLKTCHVGVEGSLFEKHPHFKRELSKALGEILGWEKLSPTGKNHVEFILSPGSGVGAAVIASTLTRSKHQI</sequence>